<accession>A0A179SNX3</accession>
<dbReference type="InterPro" id="IPR000878">
    <property type="entry name" value="4pyrrol_Mease"/>
</dbReference>
<protein>
    <recommendedName>
        <fullName evidence="3">Uroporphyrinogen-III C-methyltransferase</fullName>
        <ecNumber evidence="2">2.1.1.107</ecNumber>
    </recommendedName>
    <alternativeName>
        <fullName evidence="8">Uroporphyrinogen III methylase</fullName>
    </alternativeName>
</protein>
<dbReference type="Pfam" id="PF00590">
    <property type="entry name" value="TP_methylase"/>
    <property type="match status" value="1"/>
</dbReference>
<dbReference type="PROSITE" id="PS00840">
    <property type="entry name" value="SUMT_2"/>
    <property type="match status" value="1"/>
</dbReference>
<evidence type="ECO:0000256" key="2">
    <source>
        <dbReference type="ARBA" id="ARBA00012162"/>
    </source>
</evidence>
<gene>
    <name evidence="12" type="ORF">A6K24_10290</name>
</gene>
<dbReference type="NCBIfam" id="TIGR01469">
    <property type="entry name" value="cobA_cysG_Cterm"/>
    <property type="match status" value="1"/>
</dbReference>
<evidence type="ECO:0000256" key="8">
    <source>
        <dbReference type="ARBA" id="ARBA00079776"/>
    </source>
</evidence>
<dbReference type="RefSeq" id="WP_066338259.1">
    <property type="nucleotide sequence ID" value="NZ_LWSG01000043.1"/>
</dbReference>
<reference evidence="13" key="1">
    <citation type="submission" date="2016-04" db="EMBL/GenBank/DDBJ databases">
        <authorList>
            <person name="Lyu Z."/>
            <person name="Lyu W."/>
        </authorList>
    </citation>
    <scope>NUCLEOTIDE SEQUENCE [LARGE SCALE GENOMIC DNA]</scope>
    <source>
        <strain evidence="13">C44</strain>
    </source>
</reference>
<evidence type="ECO:0000256" key="5">
    <source>
        <dbReference type="ARBA" id="ARBA00022679"/>
    </source>
</evidence>
<feature type="domain" description="Tetrapyrrole methylase" evidence="10">
    <location>
        <begin position="5"/>
        <end position="217"/>
    </location>
</feature>
<keyword evidence="6" id="KW-0949">S-adenosyl-L-methionine</keyword>
<keyword evidence="13" id="KW-1185">Reference proteome</keyword>
<dbReference type="InterPro" id="IPR014777">
    <property type="entry name" value="4pyrrole_Mease_sub1"/>
</dbReference>
<evidence type="ECO:0000256" key="7">
    <source>
        <dbReference type="ARBA" id="ARBA00023244"/>
    </source>
</evidence>
<dbReference type="NCBIfam" id="NF004790">
    <property type="entry name" value="PRK06136.1"/>
    <property type="match status" value="1"/>
</dbReference>
<comment type="similarity">
    <text evidence="1 9">Belongs to the precorrin methyltransferase family.</text>
</comment>
<dbReference type="FunFam" id="3.30.950.10:FF:000001">
    <property type="entry name" value="Siroheme synthase"/>
    <property type="match status" value="1"/>
</dbReference>
<dbReference type="EMBL" id="LWSG01000043">
    <property type="protein sequence ID" value="OAS83008.1"/>
    <property type="molecule type" value="Genomic_DNA"/>
</dbReference>
<dbReference type="FunFam" id="3.40.1010.10:FF:000001">
    <property type="entry name" value="Siroheme synthase"/>
    <property type="match status" value="1"/>
</dbReference>
<evidence type="ECO:0000313" key="13">
    <source>
        <dbReference type="Proteomes" id="UP000078534"/>
    </source>
</evidence>
<dbReference type="InterPro" id="IPR014776">
    <property type="entry name" value="4pyrrole_Mease_sub2"/>
</dbReference>
<dbReference type="InterPro" id="IPR036108">
    <property type="entry name" value="4pyrrol_syn_uPrphyn_synt_sf"/>
</dbReference>
<evidence type="ECO:0000256" key="4">
    <source>
        <dbReference type="ARBA" id="ARBA00022603"/>
    </source>
</evidence>
<comment type="caution">
    <text evidence="12">The sequence shown here is derived from an EMBL/GenBank/DDBJ whole genome shotgun (WGS) entry which is preliminary data.</text>
</comment>
<keyword evidence="5 9" id="KW-0808">Transferase</keyword>
<dbReference type="GO" id="GO:0004852">
    <property type="term" value="F:uroporphyrinogen-III synthase activity"/>
    <property type="evidence" value="ECO:0007669"/>
    <property type="project" value="InterPro"/>
</dbReference>
<dbReference type="STRING" id="152268.A6K24_10290"/>
<dbReference type="GO" id="GO:0004851">
    <property type="term" value="F:uroporphyrin-III C-methyltransferase activity"/>
    <property type="evidence" value="ECO:0007669"/>
    <property type="project" value="UniProtKB-EC"/>
</dbReference>
<dbReference type="Proteomes" id="UP000078534">
    <property type="component" value="Unassembled WGS sequence"/>
</dbReference>
<organism evidence="12 13">
    <name type="scientific">Metabacillus litoralis</name>
    <dbReference type="NCBI Taxonomy" id="152268"/>
    <lineage>
        <taxon>Bacteria</taxon>
        <taxon>Bacillati</taxon>
        <taxon>Bacillota</taxon>
        <taxon>Bacilli</taxon>
        <taxon>Bacillales</taxon>
        <taxon>Bacillaceae</taxon>
        <taxon>Metabacillus</taxon>
    </lineage>
</organism>
<dbReference type="SUPFAM" id="SSF53790">
    <property type="entry name" value="Tetrapyrrole methylase"/>
    <property type="match status" value="1"/>
</dbReference>
<dbReference type="GO" id="GO:0019354">
    <property type="term" value="P:siroheme biosynthetic process"/>
    <property type="evidence" value="ECO:0007669"/>
    <property type="project" value="InterPro"/>
</dbReference>
<dbReference type="Gene3D" id="3.30.950.10">
    <property type="entry name" value="Methyltransferase, Cobalt-precorrin-4 Transmethylase, Domain 2"/>
    <property type="match status" value="1"/>
</dbReference>
<evidence type="ECO:0000259" key="11">
    <source>
        <dbReference type="Pfam" id="PF02602"/>
    </source>
</evidence>
<dbReference type="InterPro" id="IPR003043">
    <property type="entry name" value="Uropor_MeTrfase_CS"/>
</dbReference>
<evidence type="ECO:0000256" key="9">
    <source>
        <dbReference type="RuleBase" id="RU003960"/>
    </source>
</evidence>
<dbReference type="EC" id="2.1.1.107" evidence="2"/>
<evidence type="ECO:0000256" key="1">
    <source>
        <dbReference type="ARBA" id="ARBA00005879"/>
    </source>
</evidence>
<dbReference type="Gene3D" id="3.40.1010.10">
    <property type="entry name" value="Cobalt-precorrin-4 Transmethylase, Domain 1"/>
    <property type="match status" value="1"/>
</dbReference>
<dbReference type="AlphaFoldDB" id="A0A179SNX3"/>
<dbReference type="InterPro" id="IPR035996">
    <property type="entry name" value="4pyrrol_Methylase_sf"/>
</dbReference>
<dbReference type="InterPro" id="IPR003754">
    <property type="entry name" value="4pyrrol_synth_uPrphyn_synth"/>
</dbReference>
<dbReference type="GO" id="GO:0032259">
    <property type="term" value="P:methylation"/>
    <property type="evidence" value="ECO:0007669"/>
    <property type="project" value="UniProtKB-KW"/>
</dbReference>
<proteinExistence type="inferred from homology"/>
<dbReference type="CDD" id="cd11642">
    <property type="entry name" value="SUMT"/>
    <property type="match status" value="1"/>
</dbReference>
<dbReference type="Pfam" id="PF02602">
    <property type="entry name" value="HEM4"/>
    <property type="match status" value="1"/>
</dbReference>
<dbReference type="Gene3D" id="3.40.50.10090">
    <property type="match status" value="1"/>
</dbReference>
<evidence type="ECO:0000313" key="12">
    <source>
        <dbReference type="EMBL" id="OAS83008.1"/>
    </source>
</evidence>
<evidence type="ECO:0000259" key="10">
    <source>
        <dbReference type="Pfam" id="PF00590"/>
    </source>
</evidence>
<dbReference type="PANTHER" id="PTHR45790:SF3">
    <property type="entry name" value="S-ADENOSYL-L-METHIONINE-DEPENDENT UROPORPHYRINOGEN III METHYLTRANSFERASE, CHLOROPLASTIC"/>
    <property type="match status" value="1"/>
</dbReference>
<dbReference type="SUPFAM" id="SSF69618">
    <property type="entry name" value="HemD-like"/>
    <property type="match status" value="1"/>
</dbReference>
<dbReference type="OrthoDB" id="9815856at2"/>
<keyword evidence="7" id="KW-0627">Porphyrin biosynthesis</keyword>
<dbReference type="PROSITE" id="PS00839">
    <property type="entry name" value="SUMT_1"/>
    <property type="match status" value="1"/>
</dbReference>
<evidence type="ECO:0000256" key="3">
    <source>
        <dbReference type="ARBA" id="ARBA00018323"/>
    </source>
</evidence>
<dbReference type="InterPro" id="IPR050161">
    <property type="entry name" value="Siro_Cobalamin_biosynth"/>
</dbReference>
<dbReference type="InterPro" id="IPR006366">
    <property type="entry name" value="CobA/CysG_C"/>
</dbReference>
<feature type="domain" description="Tetrapyrrole biosynthesis uroporphyrinogen III synthase" evidence="11">
    <location>
        <begin position="273"/>
        <end position="472"/>
    </location>
</feature>
<dbReference type="PANTHER" id="PTHR45790">
    <property type="entry name" value="SIROHEME SYNTHASE-RELATED"/>
    <property type="match status" value="1"/>
</dbReference>
<evidence type="ECO:0000256" key="6">
    <source>
        <dbReference type="ARBA" id="ARBA00022691"/>
    </source>
</evidence>
<keyword evidence="4 9" id="KW-0489">Methyltransferase</keyword>
<sequence length="495" mass="55488">MQMGKVYLVGAGPGDSELITVKGMEAIKKAEVILYDRLVNPRLLDYAKADCELIYCGKLPNRHFMKQEEINRTLLEKALAGFTVVRLKGGDPSVFGRVGEEAEVLAEQNVAYEIVPGITSGIAAPLYAGIPVTHRDYAGSFAMVTAHDKSKNGKPDIDWEGLARGVQTIAFYMGVSNLEHICENLIFHGKAPDTPVIVIRWGTWSRQESVVGTLSSIVEKVREGNIENPAITLVGDIVATREKIKWFEKKPLFGQQLLYVRGCAEEESFAHEYLNQGADVIEFPKWEVNKGSLDVKVRKKLPAYKRMLFMSTEAATNFFKLLKSYKIDIRQLQARLFCKQSSTIKLLEDKGFLSGLADELDSEGSLLIIGSNDHSEKNWKLDYKYGEHDYAGVYQASIDKRYESIIRRSIEDASISAILFSTSDSVHTFMKQAAHYGVALQSFAQTTDIICLNKQAWLTATNYGLNPRMQDENNKLYVEDFSQNSKNLIVSSKTY</sequence>
<name>A0A179SNX3_9BACI</name>